<evidence type="ECO:0000313" key="2">
    <source>
        <dbReference type="Proteomes" id="UP000199317"/>
    </source>
</evidence>
<dbReference type="OrthoDB" id="7595861at2"/>
<protein>
    <submittedName>
        <fullName evidence="1">Uncharacterized protein</fullName>
    </submittedName>
</protein>
<proteinExistence type="predicted"/>
<organism evidence="1 2">
    <name type="scientific">Paracidovorax cattleyae</name>
    <dbReference type="NCBI Taxonomy" id="80868"/>
    <lineage>
        <taxon>Bacteria</taxon>
        <taxon>Pseudomonadati</taxon>
        <taxon>Pseudomonadota</taxon>
        <taxon>Betaproteobacteria</taxon>
        <taxon>Burkholderiales</taxon>
        <taxon>Comamonadaceae</taxon>
        <taxon>Paracidovorax</taxon>
    </lineage>
</organism>
<keyword evidence="2" id="KW-1185">Reference proteome</keyword>
<gene>
    <name evidence="1" type="ORF">SAMN04489708_111147</name>
</gene>
<dbReference type="Proteomes" id="UP000199317">
    <property type="component" value="Unassembled WGS sequence"/>
</dbReference>
<evidence type="ECO:0000313" key="1">
    <source>
        <dbReference type="EMBL" id="SDP37537.1"/>
    </source>
</evidence>
<name>A0A1H0S793_9BURK</name>
<dbReference type="AlphaFoldDB" id="A0A1H0S793"/>
<dbReference type="EMBL" id="FNJL01000011">
    <property type="protein sequence ID" value="SDP37537.1"/>
    <property type="molecule type" value="Genomic_DNA"/>
</dbReference>
<accession>A0A1H0S793</accession>
<reference evidence="2" key="1">
    <citation type="submission" date="2016-10" db="EMBL/GenBank/DDBJ databases">
        <authorList>
            <person name="Varghese N."/>
            <person name="Submissions S."/>
        </authorList>
    </citation>
    <scope>NUCLEOTIDE SEQUENCE [LARGE SCALE GENOMIC DNA]</scope>
    <source>
        <strain evidence="2">DSM 17101</strain>
    </source>
</reference>
<dbReference type="RefSeq" id="WP_092834584.1">
    <property type="nucleotide sequence ID" value="NZ_FNJL01000011.1"/>
</dbReference>
<sequence length="68" mass="7586">MSRNITRRQRIAAIYAPGTVRPPLDGADDVRGYRPPSGWSAQADLTDTHPITGRVLPRAESWIIETKE</sequence>